<dbReference type="PANTHER" id="PTHR34848:SF1">
    <property type="entry name" value="BIFUNCTIONAL ADENOSYLCOBALAMIN BIOSYNTHESIS PROTEIN COBU"/>
    <property type="match status" value="1"/>
</dbReference>
<sequence>MVNELVLVLGGARSGKSEFAESLYANTANIYYIATGVLKTHDPEMQARIQKHQQRRPASWHTFEQYQGLETLIAQHQVDGYFVDDATMLVTNLFYDQLLQQTTASELDSYLAQMSADQLLTIETTILNAWQKILHARQHYQQSMVIVSNEVGLGVVPATKQTRVLRDIYGKVNQLLARQATKVYFVISGIATQIK</sequence>
<comment type="catalytic activity">
    <reaction evidence="1">
        <text>adenosylcob(III)inamide + ATP = adenosylcob(III)inamide phosphate + ADP + H(+)</text>
        <dbReference type="Rhea" id="RHEA:15769"/>
        <dbReference type="ChEBI" id="CHEBI:2480"/>
        <dbReference type="ChEBI" id="CHEBI:15378"/>
        <dbReference type="ChEBI" id="CHEBI:30616"/>
        <dbReference type="ChEBI" id="CHEBI:58502"/>
        <dbReference type="ChEBI" id="CHEBI:456216"/>
        <dbReference type="EC" id="2.7.1.156"/>
    </reaction>
</comment>
<keyword evidence="11 20" id="KW-0808">Transferase</keyword>
<evidence type="ECO:0000313" key="21">
    <source>
        <dbReference type="Proteomes" id="UP000033558"/>
    </source>
</evidence>
<dbReference type="CDD" id="cd00544">
    <property type="entry name" value="CobU"/>
    <property type="match status" value="1"/>
</dbReference>
<proteinExistence type="inferred from homology"/>
<reference evidence="20 21" key="1">
    <citation type="submission" date="2015-01" db="EMBL/GenBank/DDBJ databases">
        <title>Comparative genomics of the lactic acid bacteria isolated from the honey bee gut.</title>
        <authorList>
            <person name="Ellegaard K.M."/>
            <person name="Tamarit D."/>
            <person name="Javelind E."/>
            <person name="Olofsson T."/>
            <person name="Andersson S.G."/>
            <person name="Vasquez A."/>
        </authorList>
    </citation>
    <scope>NUCLEOTIDE SEQUENCE [LARGE SCALE GENOMIC DNA]</scope>
    <source>
        <strain evidence="20 21">Bin4</strain>
    </source>
</reference>
<evidence type="ECO:0000256" key="16">
    <source>
        <dbReference type="ARBA" id="ARBA00029570"/>
    </source>
</evidence>
<evidence type="ECO:0000313" key="20">
    <source>
        <dbReference type="EMBL" id="KJY62300.1"/>
    </source>
</evidence>
<gene>
    <name evidence="20" type="primary">cobU</name>
    <name evidence="20" type="ORF">JG30_05010</name>
</gene>
<accession>A0A0F4LUI1</accession>
<feature type="binding site" evidence="19">
    <location>
        <begin position="34"/>
        <end position="36"/>
    </location>
    <ligand>
        <name>GTP</name>
        <dbReference type="ChEBI" id="CHEBI:37565"/>
    </ligand>
</feature>
<dbReference type="PIRSF" id="PIRSF006135">
    <property type="entry name" value="CobU"/>
    <property type="match status" value="1"/>
</dbReference>
<dbReference type="Gene3D" id="3.40.50.300">
    <property type="entry name" value="P-loop containing nucleotide triphosphate hydrolases"/>
    <property type="match status" value="1"/>
</dbReference>
<keyword evidence="10" id="KW-0169">Cobalamin biosynthesis</keyword>
<evidence type="ECO:0000256" key="9">
    <source>
        <dbReference type="ARBA" id="ARBA00012523"/>
    </source>
</evidence>
<evidence type="ECO:0000256" key="7">
    <source>
        <dbReference type="ARBA" id="ARBA00007490"/>
    </source>
</evidence>
<comment type="function">
    <text evidence="4">Catalyzes ATP-dependent phosphorylation of adenosylcobinamide and addition of GMP to adenosylcobinamide phosphate.</text>
</comment>
<dbReference type="HOGENOM" id="CLU_094161_0_2_9"/>
<evidence type="ECO:0000256" key="8">
    <source>
        <dbReference type="ARBA" id="ARBA00012016"/>
    </source>
</evidence>
<evidence type="ECO:0000256" key="10">
    <source>
        <dbReference type="ARBA" id="ARBA00022573"/>
    </source>
</evidence>
<evidence type="ECO:0000256" key="2">
    <source>
        <dbReference type="ARBA" id="ARBA00000711"/>
    </source>
</evidence>
<dbReference type="GO" id="GO:0043752">
    <property type="term" value="F:adenosylcobinamide kinase activity"/>
    <property type="evidence" value="ECO:0007669"/>
    <property type="project" value="UniProtKB-EC"/>
</dbReference>
<evidence type="ECO:0000256" key="15">
    <source>
        <dbReference type="ARBA" id="ARBA00023134"/>
    </source>
</evidence>
<keyword evidence="21" id="KW-1185">Reference proteome</keyword>
<evidence type="ECO:0000256" key="4">
    <source>
        <dbReference type="ARBA" id="ARBA00003889"/>
    </source>
</evidence>
<comment type="pathway">
    <text evidence="6">Cofactor biosynthesis; adenosylcobalamin biosynthesis; adenosylcobalamin from cob(II)yrinate a,c-diamide: step 5/7.</text>
</comment>
<dbReference type="PANTHER" id="PTHR34848">
    <property type="match status" value="1"/>
</dbReference>
<dbReference type="GO" id="GO:0005525">
    <property type="term" value="F:GTP binding"/>
    <property type="evidence" value="ECO:0007669"/>
    <property type="project" value="UniProtKB-KW"/>
</dbReference>
<dbReference type="OrthoDB" id="9799422at2"/>
<evidence type="ECO:0000256" key="5">
    <source>
        <dbReference type="ARBA" id="ARBA00004692"/>
    </source>
</evidence>
<evidence type="ECO:0000256" key="3">
    <source>
        <dbReference type="ARBA" id="ARBA00001522"/>
    </source>
</evidence>
<protein>
    <recommendedName>
        <fullName evidence="16">Adenosylcobinamide kinase</fullName>
        <ecNumber evidence="8">2.7.1.156</ecNumber>
        <ecNumber evidence="9">2.7.7.62</ecNumber>
    </recommendedName>
    <alternativeName>
        <fullName evidence="17">Adenosylcobinamide-phosphate guanylyltransferase</fullName>
    </alternativeName>
</protein>
<keyword evidence="20" id="KW-0548">Nucleotidyltransferase</keyword>
<comment type="catalytic activity">
    <reaction evidence="3">
        <text>adenosylcob(III)inamide + GTP = adenosylcob(III)inamide phosphate + GDP + H(+)</text>
        <dbReference type="Rhea" id="RHEA:15765"/>
        <dbReference type="ChEBI" id="CHEBI:2480"/>
        <dbReference type="ChEBI" id="CHEBI:15378"/>
        <dbReference type="ChEBI" id="CHEBI:37565"/>
        <dbReference type="ChEBI" id="CHEBI:58189"/>
        <dbReference type="ChEBI" id="CHEBI:58502"/>
        <dbReference type="EC" id="2.7.1.156"/>
    </reaction>
</comment>
<dbReference type="EC" id="2.7.1.156" evidence="8"/>
<keyword evidence="13" id="KW-0418">Kinase</keyword>
<dbReference type="STRING" id="1218492.JG30_05010"/>
<evidence type="ECO:0000256" key="6">
    <source>
        <dbReference type="ARBA" id="ARBA00005159"/>
    </source>
</evidence>
<evidence type="ECO:0000256" key="12">
    <source>
        <dbReference type="ARBA" id="ARBA00022741"/>
    </source>
</evidence>
<comment type="similarity">
    <text evidence="7">Belongs to the CobU/CobP family.</text>
</comment>
<name>A0A0F4LUI1_9LACO</name>
<dbReference type="InterPro" id="IPR003203">
    <property type="entry name" value="CobU/CobP"/>
</dbReference>
<dbReference type="Pfam" id="PF02283">
    <property type="entry name" value="CobU"/>
    <property type="match status" value="1"/>
</dbReference>
<keyword evidence="14" id="KW-0067">ATP-binding</keyword>
<dbReference type="InterPro" id="IPR027417">
    <property type="entry name" value="P-loop_NTPase"/>
</dbReference>
<feature type="binding site" evidence="19">
    <location>
        <position position="64"/>
    </location>
    <ligand>
        <name>GTP</name>
        <dbReference type="ChEBI" id="CHEBI:37565"/>
    </ligand>
</feature>
<evidence type="ECO:0000256" key="11">
    <source>
        <dbReference type="ARBA" id="ARBA00022679"/>
    </source>
</evidence>
<dbReference type="UniPathway" id="UPA00148">
    <property type="reaction ID" value="UER00236"/>
</dbReference>
<feature type="binding site" evidence="19">
    <location>
        <begin position="10"/>
        <end position="17"/>
    </location>
    <ligand>
        <name>GTP</name>
        <dbReference type="ChEBI" id="CHEBI:37565"/>
    </ligand>
</feature>
<organism evidence="20 21">
    <name type="scientific">Bombilactobacillus mellifer</name>
    <dbReference type="NCBI Taxonomy" id="1218492"/>
    <lineage>
        <taxon>Bacteria</taxon>
        <taxon>Bacillati</taxon>
        <taxon>Bacillota</taxon>
        <taxon>Bacilli</taxon>
        <taxon>Lactobacillales</taxon>
        <taxon>Lactobacillaceae</taxon>
        <taxon>Bombilactobacillus</taxon>
    </lineage>
</organism>
<dbReference type="EC" id="2.7.7.62" evidence="9"/>
<evidence type="ECO:0000256" key="1">
    <source>
        <dbReference type="ARBA" id="ARBA00000312"/>
    </source>
</evidence>
<dbReference type="SUPFAM" id="SSF52540">
    <property type="entry name" value="P-loop containing nucleoside triphosphate hydrolases"/>
    <property type="match status" value="1"/>
</dbReference>
<evidence type="ECO:0000256" key="13">
    <source>
        <dbReference type="ARBA" id="ARBA00022777"/>
    </source>
</evidence>
<comment type="pathway">
    <text evidence="5">Cofactor biosynthesis; adenosylcobalamin biosynthesis; adenosylcobalamin from cob(II)yrinate a,c-diamide: step 6/7.</text>
</comment>
<evidence type="ECO:0000256" key="18">
    <source>
        <dbReference type="PIRSR" id="PIRSR006135-1"/>
    </source>
</evidence>
<keyword evidence="15 19" id="KW-0342">GTP-binding</keyword>
<dbReference type="NCBIfam" id="NF004469">
    <property type="entry name" value="PRK05800.1"/>
    <property type="match status" value="1"/>
</dbReference>
<comment type="catalytic activity">
    <reaction evidence="2">
        <text>adenosylcob(III)inamide phosphate + GTP + H(+) = adenosylcob(III)inamide-GDP + diphosphate</text>
        <dbReference type="Rhea" id="RHEA:22712"/>
        <dbReference type="ChEBI" id="CHEBI:15378"/>
        <dbReference type="ChEBI" id="CHEBI:33019"/>
        <dbReference type="ChEBI" id="CHEBI:37565"/>
        <dbReference type="ChEBI" id="CHEBI:58502"/>
        <dbReference type="ChEBI" id="CHEBI:60487"/>
        <dbReference type="EC" id="2.7.7.62"/>
    </reaction>
</comment>
<keyword evidence="12 19" id="KW-0547">Nucleotide-binding</keyword>
<dbReference type="RefSeq" id="WP_046315927.1">
    <property type="nucleotide sequence ID" value="NZ_JBHSZT010000001.1"/>
</dbReference>
<dbReference type="Proteomes" id="UP000033558">
    <property type="component" value="Unassembled WGS sequence"/>
</dbReference>
<dbReference type="AlphaFoldDB" id="A0A0F4LUI1"/>
<dbReference type="GO" id="GO:0009236">
    <property type="term" value="P:cobalamin biosynthetic process"/>
    <property type="evidence" value="ECO:0007669"/>
    <property type="project" value="UniProtKB-UniPathway"/>
</dbReference>
<dbReference type="GO" id="GO:0008820">
    <property type="term" value="F:cobinamide phosphate guanylyltransferase activity"/>
    <property type="evidence" value="ECO:0007669"/>
    <property type="project" value="UniProtKB-EC"/>
</dbReference>
<comment type="caution">
    <text evidence="20">The sequence shown here is derived from an EMBL/GenBank/DDBJ whole genome shotgun (WGS) entry which is preliminary data.</text>
</comment>
<evidence type="ECO:0000256" key="19">
    <source>
        <dbReference type="PIRSR" id="PIRSR006135-2"/>
    </source>
</evidence>
<evidence type="ECO:0000256" key="17">
    <source>
        <dbReference type="ARBA" id="ARBA00030571"/>
    </source>
</evidence>
<feature type="binding site" evidence="19">
    <location>
        <position position="84"/>
    </location>
    <ligand>
        <name>GTP</name>
        <dbReference type="ChEBI" id="CHEBI:37565"/>
    </ligand>
</feature>
<feature type="active site" description="GMP-histidine intermediate" evidence="18">
    <location>
        <position position="52"/>
    </location>
</feature>
<dbReference type="GO" id="GO:0005524">
    <property type="term" value="F:ATP binding"/>
    <property type="evidence" value="ECO:0007669"/>
    <property type="project" value="UniProtKB-KW"/>
</dbReference>
<evidence type="ECO:0000256" key="14">
    <source>
        <dbReference type="ARBA" id="ARBA00022840"/>
    </source>
</evidence>
<dbReference type="PATRIC" id="fig|1218492.5.peg.626"/>
<dbReference type="EMBL" id="JXJQ01000006">
    <property type="protein sequence ID" value="KJY62300.1"/>
    <property type="molecule type" value="Genomic_DNA"/>
</dbReference>